<evidence type="ECO:0000256" key="1">
    <source>
        <dbReference type="SAM" id="MobiDB-lite"/>
    </source>
</evidence>
<name>A0A401W729_STREY</name>
<evidence type="ECO:0000313" key="2">
    <source>
        <dbReference type="EMBL" id="GCD45153.1"/>
    </source>
</evidence>
<dbReference type="Proteomes" id="UP000286746">
    <property type="component" value="Unassembled WGS sequence"/>
</dbReference>
<feature type="compositionally biased region" description="Polar residues" evidence="1">
    <location>
        <begin position="29"/>
        <end position="42"/>
    </location>
</feature>
<protein>
    <recommendedName>
        <fullName evidence="4">WXG100 family type VII secretion target</fullName>
    </recommendedName>
</protein>
<feature type="region of interest" description="Disordered" evidence="1">
    <location>
        <begin position="1"/>
        <end position="53"/>
    </location>
</feature>
<dbReference type="AlphaFoldDB" id="A0A401W729"/>
<accession>A0A401W729</accession>
<dbReference type="EMBL" id="BHZD01000001">
    <property type="protein sequence ID" value="GCD45153.1"/>
    <property type="molecule type" value="Genomic_DNA"/>
</dbReference>
<gene>
    <name evidence="2" type="ORF">GKJPGBOP_04874</name>
</gene>
<dbReference type="InterPro" id="IPR036689">
    <property type="entry name" value="ESAT-6-like_sf"/>
</dbReference>
<comment type="caution">
    <text evidence="2">The sequence shown here is derived from an EMBL/GenBank/DDBJ whole genome shotgun (WGS) entry which is preliminary data.</text>
</comment>
<dbReference type="GO" id="GO:0009306">
    <property type="term" value="P:protein secretion"/>
    <property type="evidence" value="ECO:0007669"/>
    <property type="project" value="InterPro"/>
</dbReference>
<proteinExistence type="predicted"/>
<organism evidence="2 3">
    <name type="scientific">Streptomyces paromomycinus</name>
    <name type="common">Streptomyces rimosus subsp. paromomycinus</name>
    <dbReference type="NCBI Taxonomy" id="92743"/>
    <lineage>
        <taxon>Bacteria</taxon>
        <taxon>Bacillati</taxon>
        <taxon>Actinomycetota</taxon>
        <taxon>Actinomycetes</taxon>
        <taxon>Kitasatosporales</taxon>
        <taxon>Streptomycetaceae</taxon>
        <taxon>Streptomyces</taxon>
    </lineage>
</organism>
<evidence type="ECO:0000313" key="3">
    <source>
        <dbReference type="Proteomes" id="UP000286746"/>
    </source>
</evidence>
<dbReference type="RefSeq" id="WP_125055808.1">
    <property type="nucleotide sequence ID" value="NZ_BHZD01000001.1"/>
</dbReference>
<keyword evidence="3" id="KW-1185">Reference proteome</keyword>
<sequence length="117" mass="11635">MAGGSGYAIKKSGTESSASELDSAAGQLASVQKSIPQQSCSRPESFGGEDAAPALDNFAGAWQREATVLHDALGEIAKKLRTTTANYGAADHSAISGLRHAAAAAPVSSGAGSTPFG</sequence>
<evidence type="ECO:0008006" key="4">
    <source>
        <dbReference type="Google" id="ProtNLM"/>
    </source>
</evidence>
<dbReference type="Gene3D" id="1.10.287.1060">
    <property type="entry name" value="ESAT-6-like"/>
    <property type="match status" value="1"/>
</dbReference>
<dbReference type="Pfam" id="PF10824">
    <property type="entry name" value="T7SS_ESX_EspC"/>
    <property type="match status" value="1"/>
</dbReference>
<dbReference type="InterPro" id="IPR022536">
    <property type="entry name" value="EspC"/>
</dbReference>
<reference evidence="2 3" key="1">
    <citation type="submission" date="2018-11" db="EMBL/GenBank/DDBJ databases">
        <title>Whole genome sequence of Streptomyces paromomycinus NBRC 15454(T).</title>
        <authorList>
            <person name="Komaki H."/>
            <person name="Tamura T."/>
        </authorList>
    </citation>
    <scope>NUCLEOTIDE SEQUENCE [LARGE SCALE GENOMIC DNA]</scope>
    <source>
        <strain evidence="2 3">NBRC 15454</strain>
    </source>
</reference>
<dbReference type="SUPFAM" id="SSF140453">
    <property type="entry name" value="EsxAB dimer-like"/>
    <property type="match status" value="1"/>
</dbReference>